<accession>A0ACC0G786</accession>
<name>A0ACC0G786_9ERIC</name>
<evidence type="ECO:0000313" key="2">
    <source>
        <dbReference type="Proteomes" id="UP001060215"/>
    </source>
</evidence>
<keyword evidence="2" id="KW-1185">Reference proteome</keyword>
<dbReference type="Proteomes" id="UP001060215">
    <property type="component" value="Chromosome 10"/>
</dbReference>
<organism evidence="1 2">
    <name type="scientific">Camellia lanceoleosa</name>
    <dbReference type="NCBI Taxonomy" id="1840588"/>
    <lineage>
        <taxon>Eukaryota</taxon>
        <taxon>Viridiplantae</taxon>
        <taxon>Streptophyta</taxon>
        <taxon>Embryophyta</taxon>
        <taxon>Tracheophyta</taxon>
        <taxon>Spermatophyta</taxon>
        <taxon>Magnoliopsida</taxon>
        <taxon>eudicotyledons</taxon>
        <taxon>Gunneridae</taxon>
        <taxon>Pentapetalae</taxon>
        <taxon>asterids</taxon>
        <taxon>Ericales</taxon>
        <taxon>Theaceae</taxon>
        <taxon>Camellia</taxon>
    </lineage>
</organism>
<proteinExistence type="predicted"/>
<evidence type="ECO:0000313" key="1">
    <source>
        <dbReference type="EMBL" id="KAI7996719.1"/>
    </source>
</evidence>
<gene>
    <name evidence="1" type="ORF">LOK49_LG10G00065</name>
</gene>
<reference evidence="1 2" key="1">
    <citation type="journal article" date="2022" name="Plant J.">
        <title>Chromosome-level genome of Camellia lanceoleosa provides a valuable resource for understanding genome evolution and self-incompatibility.</title>
        <authorList>
            <person name="Gong W."/>
            <person name="Xiao S."/>
            <person name="Wang L."/>
            <person name="Liao Z."/>
            <person name="Chang Y."/>
            <person name="Mo W."/>
            <person name="Hu G."/>
            <person name="Li W."/>
            <person name="Zhao G."/>
            <person name="Zhu H."/>
            <person name="Hu X."/>
            <person name="Ji K."/>
            <person name="Xiang X."/>
            <person name="Song Q."/>
            <person name="Yuan D."/>
            <person name="Jin S."/>
            <person name="Zhang L."/>
        </authorList>
    </citation>
    <scope>NUCLEOTIDE SEQUENCE [LARGE SCALE GENOMIC DNA]</scope>
    <source>
        <strain evidence="1">SQ_2022a</strain>
    </source>
</reference>
<protein>
    <submittedName>
        <fullName evidence="1">Protein TIFY 9</fullName>
    </submittedName>
</protein>
<sequence length="212" mass="24007">MALRSAVELDFFRMERDCSSKPLPNKLFDRRRSFRDIQSYVSKMNPELLKTVIASGSVDQRTNLLKSSSFSVPVTPKHEENVFPAFPLYTPTFRSNTCGSDQSTPESGPLTIFYNGTVTVFDVPRQEAENILKIAEGGVSKTVESVNPELALSSTDQHQLLETLKGDLRQTRTKSLQRFLEKRKERLTLELSPYGCPTRNTFSGKNTSRYED</sequence>
<dbReference type="EMBL" id="CM045767">
    <property type="protein sequence ID" value="KAI7996719.1"/>
    <property type="molecule type" value="Genomic_DNA"/>
</dbReference>
<comment type="caution">
    <text evidence="1">The sequence shown here is derived from an EMBL/GenBank/DDBJ whole genome shotgun (WGS) entry which is preliminary data.</text>
</comment>